<comment type="caution">
    <text evidence="2">The sequence shown here is derived from an EMBL/GenBank/DDBJ whole genome shotgun (WGS) entry which is preliminary data.</text>
</comment>
<proteinExistence type="predicted"/>
<dbReference type="SUPFAM" id="SSF89392">
    <property type="entry name" value="Prokaryotic lipoproteins and lipoprotein localization factors"/>
    <property type="match status" value="1"/>
</dbReference>
<dbReference type="Proteomes" id="UP000054596">
    <property type="component" value="Unassembled WGS sequence"/>
</dbReference>
<protein>
    <recommendedName>
        <fullName evidence="4">Periplasmic protein</fullName>
    </recommendedName>
</protein>
<evidence type="ECO:0000313" key="3">
    <source>
        <dbReference type="Proteomes" id="UP000054596"/>
    </source>
</evidence>
<organism evidence="2 3">
    <name type="scientific">Caballeronia glebae</name>
    <dbReference type="NCBI Taxonomy" id="1777143"/>
    <lineage>
        <taxon>Bacteria</taxon>
        <taxon>Pseudomonadati</taxon>
        <taxon>Pseudomonadota</taxon>
        <taxon>Betaproteobacteria</taxon>
        <taxon>Burkholderiales</taxon>
        <taxon>Burkholderiaceae</taxon>
        <taxon>Caballeronia</taxon>
    </lineage>
</organism>
<dbReference type="AlphaFoldDB" id="A0A158BYF6"/>
<reference evidence="2" key="1">
    <citation type="submission" date="2016-01" db="EMBL/GenBank/DDBJ databases">
        <authorList>
            <person name="Peeters C."/>
        </authorList>
    </citation>
    <scope>NUCLEOTIDE SEQUENCE [LARGE SCALE GENOMIC DNA]</scope>
    <source>
        <strain evidence="2">LMG 29325</strain>
    </source>
</reference>
<dbReference type="Pfam" id="PF09865">
    <property type="entry name" value="DUF2092"/>
    <property type="match status" value="1"/>
</dbReference>
<evidence type="ECO:0000256" key="1">
    <source>
        <dbReference type="ARBA" id="ARBA00022729"/>
    </source>
</evidence>
<dbReference type="EMBL" id="FCOJ02000038">
    <property type="protein sequence ID" value="SAK75128.1"/>
    <property type="molecule type" value="Genomic_DNA"/>
</dbReference>
<dbReference type="InterPro" id="IPR029046">
    <property type="entry name" value="LolA/LolB/LppX"/>
</dbReference>
<evidence type="ECO:0008006" key="4">
    <source>
        <dbReference type="Google" id="ProtNLM"/>
    </source>
</evidence>
<sequence length="221" mass="24907">MDALVKMSAYMQTVKQFVVDVDSTTDQIMVDGATTQLVQSSHDTKLTVRRPDHLKADISSSASDSSRHVFFDGKHFTLITEPRNFYATVDAPATIKDLMSDLETKYGIDLPLSDIFTLGANPEDMKRVISAAYIGDEVLNGDTCSHYAYHESAVDWQLWIKKGDQPLPCKLNIVTLAEKERPQYTAVYRWNINPEIDQKTFEFSAPKNARQIEFVQVNGAH</sequence>
<dbReference type="STRING" id="1777143.AWB82_04750"/>
<evidence type="ECO:0000313" key="2">
    <source>
        <dbReference type="EMBL" id="SAK75128.1"/>
    </source>
</evidence>
<keyword evidence="1" id="KW-0732">Signal</keyword>
<accession>A0A158BYF6</accession>
<gene>
    <name evidence="2" type="ORF">AWB82_04750</name>
</gene>
<keyword evidence="3" id="KW-1185">Reference proteome</keyword>
<dbReference type="InterPro" id="IPR019207">
    <property type="entry name" value="DUF2092"/>
</dbReference>
<name>A0A158BYF6_9BURK</name>